<feature type="non-terminal residue" evidence="1">
    <location>
        <position position="1"/>
    </location>
</feature>
<name>A0ACB8BBP0_9AGAM</name>
<proteinExistence type="predicted"/>
<evidence type="ECO:0000313" key="2">
    <source>
        <dbReference type="Proteomes" id="UP000790709"/>
    </source>
</evidence>
<evidence type="ECO:0000313" key="1">
    <source>
        <dbReference type="EMBL" id="KAH7922899.1"/>
    </source>
</evidence>
<organism evidence="1 2">
    <name type="scientific">Leucogyrophana mollusca</name>
    <dbReference type="NCBI Taxonomy" id="85980"/>
    <lineage>
        <taxon>Eukaryota</taxon>
        <taxon>Fungi</taxon>
        <taxon>Dikarya</taxon>
        <taxon>Basidiomycota</taxon>
        <taxon>Agaricomycotina</taxon>
        <taxon>Agaricomycetes</taxon>
        <taxon>Agaricomycetidae</taxon>
        <taxon>Boletales</taxon>
        <taxon>Boletales incertae sedis</taxon>
        <taxon>Leucogyrophana</taxon>
    </lineage>
</organism>
<comment type="caution">
    <text evidence="1">The sequence shown here is derived from an EMBL/GenBank/DDBJ whole genome shotgun (WGS) entry which is preliminary data.</text>
</comment>
<sequence length="168" mass="18931">EGNIHYWASSLMDFTYAFVDHGLEKADCVPPFIIPRLRFVYAAIAVPQSTFAHGSTARAGYLIEEYIGSEEGPEEFVKYVHNGKAVPLLDPPDPLYYLAEFLCFTQHVQFHKTGHQLYLSDYQGTLLSTHSASDLFGEGNVAIAVRSFQADHQCNYFCKWFGLEPLIS</sequence>
<dbReference type="Proteomes" id="UP000790709">
    <property type="component" value="Unassembled WGS sequence"/>
</dbReference>
<protein>
    <submittedName>
        <fullName evidence="1">Uncharacterized protein</fullName>
    </submittedName>
</protein>
<gene>
    <name evidence="1" type="ORF">BV22DRAFT_1016383</name>
</gene>
<keyword evidence="2" id="KW-1185">Reference proteome</keyword>
<accession>A0ACB8BBP0</accession>
<dbReference type="EMBL" id="MU266468">
    <property type="protein sequence ID" value="KAH7922899.1"/>
    <property type="molecule type" value="Genomic_DNA"/>
</dbReference>
<reference evidence="1" key="1">
    <citation type="journal article" date="2021" name="New Phytol.">
        <title>Evolutionary innovations through gain and loss of genes in the ectomycorrhizal Boletales.</title>
        <authorList>
            <person name="Wu G."/>
            <person name="Miyauchi S."/>
            <person name="Morin E."/>
            <person name="Kuo A."/>
            <person name="Drula E."/>
            <person name="Varga T."/>
            <person name="Kohler A."/>
            <person name="Feng B."/>
            <person name="Cao Y."/>
            <person name="Lipzen A."/>
            <person name="Daum C."/>
            <person name="Hundley H."/>
            <person name="Pangilinan J."/>
            <person name="Johnson J."/>
            <person name="Barry K."/>
            <person name="LaButti K."/>
            <person name="Ng V."/>
            <person name="Ahrendt S."/>
            <person name="Min B."/>
            <person name="Choi I.G."/>
            <person name="Park H."/>
            <person name="Plett J.M."/>
            <person name="Magnuson J."/>
            <person name="Spatafora J.W."/>
            <person name="Nagy L.G."/>
            <person name="Henrissat B."/>
            <person name="Grigoriev I.V."/>
            <person name="Yang Z.L."/>
            <person name="Xu J."/>
            <person name="Martin F.M."/>
        </authorList>
    </citation>
    <scope>NUCLEOTIDE SEQUENCE</scope>
    <source>
        <strain evidence="1">KUC20120723A-06</strain>
    </source>
</reference>